<dbReference type="GeneID" id="123037282"/>
<organism evidence="2 3">
    <name type="scientific">Drosophila rhopaloa</name>
    <name type="common">Fruit fly</name>
    <dbReference type="NCBI Taxonomy" id="1041015"/>
    <lineage>
        <taxon>Eukaryota</taxon>
        <taxon>Metazoa</taxon>
        <taxon>Ecdysozoa</taxon>
        <taxon>Arthropoda</taxon>
        <taxon>Hexapoda</taxon>
        <taxon>Insecta</taxon>
        <taxon>Pterygota</taxon>
        <taxon>Neoptera</taxon>
        <taxon>Endopterygota</taxon>
        <taxon>Diptera</taxon>
        <taxon>Brachycera</taxon>
        <taxon>Muscomorpha</taxon>
        <taxon>Ephydroidea</taxon>
        <taxon>Drosophilidae</taxon>
        <taxon>Drosophila</taxon>
        <taxon>Sophophora</taxon>
    </lineage>
</organism>
<evidence type="ECO:0000313" key="3">
    <source>
        <dbReference type="Proteomes" id="UP001652680"/>
    </source>
</evidence>
<dbReference type="EnsemblMetazoa" id="XM_044457346.1">
    <property type="protein sequence ID" value="XP_044313281.1"/>
    <property type="gene ID" value="LOC123037282"/>
</dbReference>
<dbReference type="InterPro" id="IPR001888">
    <property type="entry name" value="Transposase_1"/>
</dbReference>
<name>A0ABM5J386_DRORH</name>
<dbReference type="RefSeq" id="XP_044313281.1">
    <property type="nucleotide sequence ID" value="XM_044457346.1"/>
</dbReference>
<evidence type="ECO:0000259" key="1">
    <source>
        <dbReference type="Pfam" id="PF17906"/>
    </source>
</evidence>
<dbReference type="Gene3D" id="1.10.10.1450">
    <property type="match status" value="1"/>
</dbReference>
<accession>A0ABM5J386</accession>
<dbReference type="PANTHER" id="PTHR46060">
    <property type="entry name" value="MARINER MOS1 TRANSPOSASE-LIKE PROTEIN"/>
    <property type="match status" value="1"/>
</dbReference>
<feature type="domain" description="Mos1 transposase HTH" evidence="1">
    <location>
        <begin position="7"/>
        <end position="54"/>
    </location>
</feature>
<dbReference type="Pfam" id="PF17906">
    <property type="entry name" value="HTH_48"/>
    <property type="match status" value="1"/>
</dbReference>
<sequence>MEFVNAKIRAVLKFFFVKGESARERFREINGVLGDATLSLRIAEEWFRLFSAGENDTMDKPAGGRAVTTNTDQIMENIELDRHVTSRDIAEEIGVNPRSRLDTKKLDVWVPHDLTQKNLLDRIKACDMLLKRNELDPFWRRMVTGGEKWITYDNIKRKRSWLKAGAKTVAKSVLTARKVLLCIWWDWKGITHYELLPYGLTLNSTIYCEQLDRLKLPIDQKRPELANRKSVVLHLENARPL</sequence>
<dbReference type="Proteomes" id="UP001652680">
    <property type="component" value="Unassembled WGS sequence"/>
</dbReference>
<dbReference type="Pfam" id="PF01359">
    <property type="entry name" value="Transposase_1"/>
    <property type="match status" value="1"/>
</dbReference>
<evidence type="ECO:0000313" key="2">
    <source>
        <dbReference type="EnsemblMetazoa" id="XP_044313281.1"/>
    </source>
</evidence>
<keyword evidence="3" id="KW-1185">Reference proteome</keyword>
<dbReference type="InterPro" id="IPR036397">
    <property type="entry name" value="RNaseH_sf"/>
</dbReference>
<dbReference type="InterPro" id="IPR041426">
    <property type="entry name" value="Mos1_HTH"/>
</dbReference>
<dbReference type="InterPro" id="IPR052709">
    <property type="entry name" value="Transposase-MT_Hybrid"/>
</dbReference>
<protein>
    <recommendedName>
        <fullName evidence="1">Mos1 transposase HTH domain-containing protein</fullName>
    </recommendedName>
</protein>
<dbReference type="PANTHER" id="PTHR46060:SF2">
    <property type="entry name" value="HISTONE-LYSINE N-METHYLTRANSFERASE SETMAR"/>
    <property type="match status" value="1"/>
</dbReference>
<proteinExistence type="predicted"/>
<reference evidence="3" key="1">
    <citation type="journal article" date="2021" name="Elife">
        <title>Highly contiguous assemblies of 101 drosophilid genomes.</title>
        <authorList>
            <person name="Kim B.Y."/>
            <person name="Wang J.R."/>
            <person name="Miller D.E."/>
            <person name="Barmina O."/>
            <person name="Delaney E."/>
            <person name="Thompson A."/>
            <person name="Comeault A.A."/>
            <person name="Peede D."/>
            <person name="D'Agostino E.R."/>
            <person name="Pelaez J."/>
            <person name="Aguilar J.M."/>
            <person name="Haji D."/>
            <person name="Matsunaga T."/>
            <person name="Armstrong E.E."/>
            <person name="Zych M."/>
            <person name="Ogawa Y."/>
            <person name="Stamenkovic-Radak M."/>
            <person name="Jelic M."/>
            <person name="Veselinovic M.S."/>
            <person name="Tanaskovic M."/>
            <person name="Eric P."/>
            <person name="Gao J.J."/>
            <person name="Katoh T.K."/>
            <person name="Toda M.J."/>
            <person name="Watabe H."/>
            <person name="Watada M."/>
            <person name="Davis J.S."/>
            <person name="Moyle L.C."/>
            <person name="Manoli G."/>
            <person name="Bertolini E."/>
            <person name="Kostal V."/>
            <person name="Hawley R.S."/>
            <person name="Takahashi A."/>
            <person name="Jones C.D."/>
            <person name="Price D.K."/>
            <person name="Whiteman N."/>
            <person name="Kopp A."/>
            <person name="Matute D.R."/>
            <person name="Petrov D.A."/>
        </authorList>
    </citation>
    <scope>NUCLEOTIDE SEQUENCE [LARGE SCALE GENOMIC DNA]</scope>
</reference>
<reference evidence="2" key="2">
    <citation type="submission" date="2025-05" db="UniProtKB">
        <authorList>
            <consortium name="EnsemblMetazoa"/>
        </authorList>
    </citation>
    <scope>IDENTIFICATION</scope>
</reference>
<dbReference type="Gene3D" id="3.30.420.10">
    <property type="entry name" value="Ribonuclease H-like superfamily/Ribonuclease H"/>
    <property type="match status" value="1"/>
</dbReference>